<dbReference type="GO" id="GO:0022857">
    <property type="term" value="F:transmembrane transporter activity"/>
    <property type="evidence" value="ECO:0007669"/>
    <property type="project" value="InterPro"/>
</dbReference>
<feature type="transmembrane region" description="Helical" evidence="5">
    <location>
        <begin position="457"/>
        <end position="477"/>
    </location>
</feature>
<dbReference type="SUPFAM" id="SSF103473">
    <property type="entry name" value="MFS general substrate transporter"/>
    <property type="match status" value="1"/>
</dbReference>
<protein>
    <recommendedName>
        <fullName evidence="6">Major facilitator superfamily (MFS) profile domain-containing protein</fullName>
    </recommendedName>
</protein>
<evidence type="ECO:0000256" key="2">
    <source>
        <dbReference type="ARBA" id="ARBA00022692"/>
    </source>
</evidence>
<feature type="transmembrane region" description="Helical" evidence="5">
    <location>
        <begin position="223"/>
        <end position="242"/>
    </location>
</feature>
<name>A0A8S1H5T0_9PELO</name>
<dbReference type="InterPro" id="IPR011701">
    <property type="entry name" value="MFS"/>
</dbReference>
<keyword evidence="3 5" id="KW-1133">Transmembrane helix</keyword>
<accession>A0A8S1H5T0</accession>
<dbReference type="GO" id="GO:0016020">
    <property type="term" value="C:membrane"/>
    <property type="evidence" value="ECO:0007669"/>
    <property type="project" value="UniProtKB-SubCell"/>
</dbReference>
<feature type="transmembrane region" description="Helical" evidence="5">
    <location>
        <begin position="387"/>
        <end position="407"/>
    </location>
</feature>
<dbReference type="EMBL" id="CAJGYM010000022">
    <property type="protein sequence ID" value="CAD6191626.1"/>
    <property type="molecule type" value="Genomic_DNA"/>
</dbReference>
<feature type="transmembrane region" description="Helical" evidence="5">
    <location>
        <begin position="103"/>
        <end position="122"/>
    </location>
</feature>
<evidence type="ECO:0000313" key="7">
    <source>
        <dbReference type="EMBL" id="CAD6191626.1"/>
    </source>
</evidence>
<keyword evidence="4 5" id="KW-0472">Membrane</keyword>
<dbReference type="Proteomes" id="UP000835052">
    <property type="component" value="Unassembled WGS sequence"/>
</dbReference>
<evidence type="ECO:0000256" key="4">
    <source>
        <dbReference type="ARBA" id="ARBA00023136"/>
    </source>
</evidence>
<evidence type="ECO:0000256" key="5">
    <source>
        <dbReference type="SAM" id="Phobius"/>
    </source>
</evidence>
<dbReference type="PROSITE" id="PS50850">
    <property type="entry name" value="MFS"/>
    <property type="match status" value="1"/>
</dbReference>
<comment type="caution">
    <text evidence="7">The sequence shown here is derived from an EMBL/GenBank/DDBJ whole genome shotgun (WGS) entry which is preliminary data.</text>
</comment>
<dbReference type="OrthoDB" id="2985014at2759"/>
<feature type="transmembrane region" description="Helical" evidence="5">
    <location>
        <begin position="362"/>
        <end position="381"/>
    </location>
</feature>
<dbReference type="FunFam" id="1.20.1250.20:FF:000355">
    <property type="entry name" value="SLC (SoLute Carrier) homolog"/>
    <property type="match status" value="1"/>
</dbReference>
<feature type="transmembrane region" description="Helical" evidence="5">
    <location>
        <begin position="155"/>
        <end position="179"/>
    </location>
</feature>
<dbReference type="InterPro" id="IPR050382">
    <property type="entry name" value="MFS_Na/Anion_cotransporter"/>
</dbReference>
<dbReference type="GO" id="GO:0006820">
    <property type="term" value="P:monoatomic anion transport"/>
    <property type="evidence" value="ECO:0007669"/>
    <property type="project" value="TreeGrafter"/>
</dbReference>
<dbReference type="Pfam" id="PF07690">
    <property type="entry name" value="MFS_1"/>
    <property type="match status" value="1"/>
</dbReference>
<dbReference type="PANTHER" id="PTHR11662">
    <property type="entry name" value="SOLUTE CARRIER FAMILY 17"/>
    <property type="match status" value="1"/>
</dbReference>
<evidence type="ECO:0000313" key="8">
    <source>
        <dbReference type="Proteomes" id="UP000835052"/>
    </source>
</evidence>
<feature type="transmembrane region" description="Helical" evidence="5">
    <location>
        <begin position="287"/>
        <end position="312"/>
    </location>
</feature>
<keyword evidence="2 5" id="KW-0812">Transmembrane</keyword>
<dbReference type="AlphaFoldDB" id="A0A8S1H5T0"/>
<feature type="domain" description="Major facilitator superfamily (MFS) profile" evidence="6">
    <location>
        <begin position="20"/>
        <end position="479"/>
    </location>
</feature>
<evidence type="ECO:0000256" key="1">
    <source>
        <dbReference type="ARBA" id="ARBA00004141"/>
    </source>
</evidence>
<reference evidence="7" key="1">
    <citation type="submission" date="2020-10" db="EMBL/GenBank/DDBJ databases">
        <authorList>
            <person name="Kikuchi T."/>
        </authorList>
    </citation>
    <scope>NUCLEOTIDE SEQUENCE</scope>
    <source>
        <strain evidence="7">NKZ352</strain>
    </source>
</reference>
<feature type="transmembrane region" description="Helical" evidence="5">
    <location>
        <begin position="20"/>
        <end position="40"/>
    </location>
</feature>
<feature type="transmembrane region" description="Helical" evidence="5">
    <location>
        <begin position="419"/>
        <end position="437"/>
    </location>
</feature>
<organism evidence="7 8">
    <name type="scientific">Caenorhabditis auriculariae</name>
    <dbReference type="NCBI Taxonomy" id="2777116"/>
    <lineage>
        <taxon>Eukaryota</taxon>
        <taxon>Metazoa</taxon>
        <taxon>Ecdysozoa</taxon>
        <taxon>Nematoda</taxon>
        <taxon>Chromadorea</taxon>
        <taxon>Rhabditida</taxon>
        <taxon>Rhabditina</taxon>
        <taxon>Rhabditomorpha</taxon>
        <taxon>Rhabditoidea</taxon>
        <taxon>Rhabditidae</taxon>
        <taxon>Peloderinae</taxon>
        <taxon>Caenorhabditis</taxon>
    </lineage>
</organism>
<dbReference type="InterPro" id="IPR020846">
    <property type="entry name" value="MFS_dom"/>
</dbReference>
<evidence type="ECO:0000256" key="3">
    <source>
        <dbReference type="ARBA" id="ARBA00022989"/>
    </source>
</evidence>
<dbReference type="InterPro" id="IPR036259">
    <property type="entry name" value="MFS_trans_sf"/>
</dbReference>
<feature type="transmembrane region" description="Helical" evidence="5">
    <location>
        <begin position="191"/>
        <end position="211"/>
    </location>
</feature>
<keyword evidence="8" id="KW-1185">Reference proteome</keyword>
<dbReference type="Gene3D" id="1.20.1250.20">
    <property type="entry name" value="MFS general substrate transporter like domains"/>
    <property type="match status" value="2"/>
</dbReference>
<proteinExistence type="predicted"/>
<comment type="subcellular location">
    <subcellularLocation>
        <location evidence="1">Membrane</location>
        <topology evidence="1">Multi-pass membrane protein</topology>
    </subcellularLocation>
</comment>
<dbReference type="PANTHER" id="PTHR11662:SF60">
    <property type="entry name" value="MAJOR FACILITATOR SUPERFAMILY (MFS) PROFILE DOMAIN-CONTAINING PROTEIN"/>
    <property type="match status" value="1"/>
</dbReference>
<evidence type="ECO:0000259" key="6">
    <source>
        <dbReference type="PROSITE" id="PS50850"/>
    </source>
</evidence>
<gene>
    <name evidence="7" type="ORF">CAUJ_LOCUS7545</name>
</gene>
<sequence length="515" mass="56465">MATDVKRHPFIHPRSRRLHLVIMLMAAFFCLGQMTSHIGLSLSCMCNSTAVALLSNASIDKSEDLQLDLNASTSDESCTRLQGRTVKDYGGSFVWSVKTQGNIVTATFVGGFLFAYPAGFAVDRLSARHLLSLAIFVLSLMSLSMPLLVEQFGATSAIVVRFIMGISDALLLPSLNSMITKWIPLHEKSTAAALFTSGNQFAGIIGTPIVAELCASPLGWPAIFYSGAVFGFVWLAVWHFAIRNSPHKSRWIHERELDYLENHLPKRALGLPKKRTPWKSMLTSSAFWALMYSSILGNMMIALVFVYIPVYFKDVLMLDVQANGFYSSIPNASNLFAKIAWGMWMDRMKRNGTIHPTTACKLSQFIAMMGIAISCFVLRYLDCSTPIAALILLSGVSASFGLSISGFYTSLLSIAPSHIGALTGVSTVIGFTGRIFTPQLISYFKTIGTAEEWGNVLLVYAVMSSICAVVFVLFGSGEVQPWDESKRLSAVQQTKLSLISEDKNKLQEETAETNS</sequence>
<feature type="transmembrane region" description="Helical" evidence="5">
    <location>
        <begin position="129"/>
        <end position="149"/>
    </location>
</feature>